<organism evidence="2 3">
    <name type="scientific">Acidicapsa dinghuensis</name>
    <dbReference type="NCBI Taxonomy" id="2218256"/>
    <lineage>
        <taxon>Bacteria</taxon>
        <taxon>Pseudomonadati</taxon>
        <taxon>Acidobacteriota</taxon>
        <taxon>Terriglobia</taxon>
        <taxon>Terriglobales</taxon>
        <taxon>Acidobacteriaceae</taxon>
        <taxon>Acidicapsa</taxon>
    </lineage>
</organism>
<comment type="caution">
    <text evidence="2">The sequence shown here is derived from an EMBL/GenBank/DDBJ whole genome shotgun (WGS) entry which is preliminary data.</text>
</comment>
<name>A0ABW1EC56_9BACT</name>
<dbReference type="PROSITE" id="PS50846">
    <property type="entry name" value="HMA_2"/>
    <property type="match status" value="1"/>
</dbReference>
<dbReference type="Gene3D" id="3.30.70.100">
    <property type="match status" value="1"/>
</dbReference>
<gene>
    <name evidence="2" type="ORF">ACFPT7_03895</name>
</gene>
<evidence type="ECO:0000313" key="3">
    <source>
        <dbReference type="Proteomes" id="UP001596091"/>
    </source>
</evidence>
<dbReference type="SUPFAM" id="SSF55008">
    <property type="entry name" value="HMA, heavy metal-associated domain"/>
    <property type="match status" value="1"/>
</dbReference>
<dbReference type="Proteomes" id="UP001596091">
    <property type="component" value="Unassembled WGS sequence"/>
</dbReference>
<evidence type="ECO:0000313" key="2">
    <source>
        <dbReference type="EMBL" id="MFC5861422.1"/>
    </source>
</evidence>
<feature type="domain" description="HMA" evidence="1">
    <location>
        <begin position="30"/>
        <end position="96"/>
    </location>
</feature>
<keyword evidence="3" id="KW-1185">Reference proteome</keyword>
<dbReference type="EMBL" id="JBHSPH010000001">
    <property type="protein sequence ID" value="MFC5861422.1"/>
    <property type="molecule type" value="Genomic_DNA"/>
</dbReference>
<accession>A0ABW1EC56</accession>
<reference evidence="3" key="1">
    <citation type="journal article" date="2019" name="Int. J. Syst. Evol. Microbiol.">
        <title>The Global Catalogue of Microorganisms (GCM) 10K type strain sequencing project: providing services to taxonomists for standard genome sequencing and annotation.</title>
        <authorList>
            <consortium name="The Broad Institute Genomics Platform"/>
            <consortium name="The Broad Institute Genome Sequencing Center for Infectious Disease"/>
            <person name="Wu L."/>
            <person name="Ma J."/>
        </authorList>
    </citation>
    <scope>NUCLEOTIDE SEQUENCE [LARGE SCALE GENOMIC DNA]</scope>
    <source>
        <strain evidence="3">JCM 4087</strain>
    </source>
</reference>
<sequence length="101" mass="10749">MIRRRFLQLVAISSAGALTSPEAISSTARKTIVLKVKGFTCITCATGLDTLLGKEKGILSSHSTYPAGDVTVEYNAEASSEEAIRKFIAELGFTVESSHQA</sequence>
<dbReference type="InterPro" id="IPR036163">
    <property type="entry name" value="HMA_dom_sf"/>
</dbReference>
<dbReference type="RefSeq" id="WP_263333722.1">
    <property type="nucleotide sequence ID" value="NZ_JAGSYH010000002.1"/>
</dbReference>
<dbReference type="Pfam" id="PF00403">
    <property type="entry name" value="HMA"/>
    <property type="match status" value="1"/>
</dbReference>
<proteinExistence type="predicted"/>
<evidence type="ECO:0000259" key="1">
    <source>
        <dbReference type="PROSITE" id="PS50846"/>
    </source>
</evidence>
<dbReference type="CDD" id="cd00371">
    <property type="entry name" value="HMA"/>
    <property type="match status" value="1"/>
</dbReference>
<dbReference type="InterPro" id="IPR006121">
    <property type="entry name" value="HMA_dom"/>
</dbReference>
<protein>
    <submittedName>
        <fullName evidence="2">Heavy-metal-associated domain-containing protein</fullName>
    </submittedName>
</protein>